<name>A0ABR8UJ90_9GAMM</name>
<dbReference type="PANTHER" id="PTHR30055">
    <property type="entry name" value="HTH-TYPE TRANSCRIPTIONAL REGULATOR RUTR"/>
    <property type="match status" value="1"/>
</dbReference>
<dbReference type="Proteomes" id="UP000647183">
    <property type="component" value="Unassembled WGS sequence"/>
</dbReference>
<gene>
    <name evidence="4" type="ORF">H9645_08575</name>
</gene>
<dbReference type="PROSITE" id="PS50977">
    <property type="entry name" value="HTH_TETR_2"/>
    <property type="match status" value="1"/>
</dbReference>
<dbReference type="RefSeq" id="WP_191729295.1">
    <property type="nucleotide sequence ID" value="NZ_JACSQJ010000004.1"/>
</dbReference>
<dbReference type="PRINTS" id="PR00455">
    <property type="entry name" value="HTHTETR"/>
</dbReference>
<dbReference type="InterPro" id="IPR036271">
    <property type="entry name" value="Tet_transcr_reg_TetR-rel_C_sf"/>
</dbReference>
<reference evidence="4 5" key="1">
    <citation type="submission" date="2020-08" db="EMBL/GenBank/DDBJ databases">
        <title>A Genomic Blueprint of the Chicken Gut Microbiome.</title>
        <authorList>
            <person name="Gilroy R."/>
            <person name="Ravi A."/>
            <person name="Getino M."/>
            <person name="Pursley I."/>
            <person name="Horton D.L."/>
            <person name="Alikhan N.-F."/>
            <person name="Baker D."/>
            <person name="Gharbi K."/>
            <person name="Hall N."/>
            <person name="Watson M."/>
            <person name="Adriaenssens E.M."/>
            <person name="Foster-Nyarko E."/>
            <person name="Jarju S."/>
            <person name="Secka A."/>
            <person name="Antonio M."/>
            <person name="Oren A."/>
            <person name="Chaudhuri R."/>
            <person name="La Ragione R.M."/>
            <person name="Hildebrand F."/>
            <person name="Pallen M.J."/>
        </authorList>
    </citation>
    <scope>NUCLEOTIDE SEQUENCE [LARGE SCALE GENOMIC DNA]</scope>
    <source>
        <strain evidence="4 5">Sa2BVA3</strain>
    </source>
</reference>
<dbReference type="Gene3D" id="1.10.10.60">
    <property type="entry name" value="Homeodomain-like"/>
    <property type="match status" value="1"/>
</dbReference>
<feature type="domain" description="HTH tetR-type" evidence="3">
    <location>
        <begin position="21"/>
        <end position="81"/>
    </location>
</feature>
<comment type="caution">
    <text evidence="4">The sequence shown here is derived from an EMBL/GenBank/DDBJ whole genome shotgun (WGS) entry which is preliminary data.</text>
</comment>
<accession>A0ABR8UJ90</accession>
<evidence type="ECO:0000259" key="3">
    <source>
        <dbReference type="PROSITE" id="PS50977"/>
    </source>
</evidence>
<proteinExistence type="predicted"/>
<dbReference type="PANTHER" id="PTHR30055:SF146">
    <property type="entry name" value="HTH-TYPE TRANSCRIPTIONAL DUAL REGULATOR CECR"/>
    <property type="match status" value="1"/>
</dbReference>
<dbReference type="InterPro" id="IPR050109">
    <property type="entry name" value="HTH-type_TetR-like_transc_reg"/>
</dbReference>
<sequence length="218" mass="23215">MSTPSVPQASQRPAPGRPKDLAKRAAILEAAESLFLEHGFEGVSMDQIAARAGVSKLTVYSHFGDKDALFFEAVEHYCDKQVPSALFTPAPQQPLRERLAGIGRAVYALMTSPEAVSGFRLMCASTRADCALANRFWAAGPGHLQAGFAALLARRTTAGELAVDDPARAASQFFALLRGDLHPRLVMGCDALHGFDMEAHVAATVDVFLRAYAAGDAS</sequence>
<feature type="DNA-binding region" description="H-T-H motif" evidence="2">
    <location>
        <begin position="44"/>
        <end position="63"/>
    </location>
</feature>
<keyword evidence="5" id="KW-1185">Reference proteome</keyword>
<evidence type="ECO:0000313" key="4">
    <source>
        <dbReference type="EMBL" id="MBD7988082.1"/>
    </source>
</evidence>
<dbReference type="InterPro" id="IPR039536">
    <property type="entry name" value="TetR_C_Proteobacteria"/>
</dbReference>
<dbReference type="InterPro" id="IPR009057">
    <property type="entry name" value="Homeodomain-like_sf"/>
</dbReference>
<dbReference type="InterPro" id="IPR001647">
    <property type="entry name" value="HTH_TetR"/>
</dbReference>
<evidence type="ECO:0000313" key="5">
    <source>
        <dbReference type="Proteomes" id="UP000647183"/>
    </source>
</evidence>
<protein>
    <submittedName>
        <fullName evidence="4">TetR/AcrR family transcriptional regulator</fullName>
    </submittedName>
</protein>
<organism evidence="4 5">
    <name type="scientific">Luteimonas colneyensis</name>
    <dbReference type="NCBI Taxonomy" id="2762230"/>
    <lineage>
        <taxon>Bacteria</taxon>
        <taxon>Pseudomonadati</taxon>
        <taxon>Pseudomonadota</taxon>
        <taxon>Gammaproteobacteria</taxon>
        <taxon>Lysobacterales</taxon>
        <taxon>Lysobacteraceae</taxon>
        <taxon>Luteimonas</taxon>
    </lineage>
</organism>
<dbReference type="SUPFAM" id="SSF48498">
    <property type="entry name" value="Tetracyclin repressor-like, C-terminal domain"/>
    <property type="match status" value="1"/>
</dbReference>
<dbReference type="EMBL" id="JACSQJ010000004">
    <property type="protein sequence ID" value="MBD7988082.1"/>
    <property type="molecule type" value="Genomic_DNA"/>
</dbReference>
<dbReference type="Gene3D" id="1.10.357.10">
    <property type="entry name" value="Tetracycline Repressor, domain 2"/>
    <property type="match status" value="1"/>
</dbReference>
<evidence type="ECO:0000256" key="2">
    <source>
        <dbReference type="PROSITE-ProRule" id="PRU00335"/>
    </source>
</evidence>
<dbReference type="Pfam" id="PF00440">
    <property type="entry name" value="TetR_N"/>
    <property type="match status" value="1"/>
</dbReference>
<evidence type="ECO:0000256" key="1">
    <source>
        <dbReference type="ARBA" id="ARBA00023125"/>
    </source>
</evidence>
<dbReference type="SUPFAM" id="SSF46689">
    <property type="entry name" value="Homeodomain-like"/>
    <property type="match status" value="1"/>
</dbReference>
<keyword evidence="1 2" id="KW-0238">DNA-binding</keyword>
<dbReference type="Pfam" id="PF14246">
    <property type="entry name" value="TetR_C_7"/>
    <property type="match status" value="1"/>
</dbReference>